<sequence length="206" mass="23393">MFKVNMPYVICTKVSDQFRATVDTDVTFQSSDGVLFHIQRKHVEATTGGFPPSTIPTFGQIVPLTEDAVALELLFQFVIPRRHPSLNDIDFQLLLKLAESAEKYEVYAAMNACNLRMSQMIHVHPVEILNHAIKHDYPYIIVKTTPFTLDLELQDVIARLPAHLLVPWVREKSYEWNAQVVHVLIVLCVGNIPATMDKRNEIDAAL</sequence>
<organism evidence="1 2">
    <name type="scientific">Crucibulum laeve</name>
    <dbReference type="NCBI Taxonomy" id="68775"/>
    <lineage>
        <taxon>Eukaryota</taxon>
        <taxon>Fungi</taxon>
        <taxon>Dikarya</taxon>
        <taxon>Basidiomycota</taxon>
        <taxon>Agaricomycotina</taxon>
        <taxon>Agaricomycetes</taxon>
        <taxon>Agaricomycetidae</taxon>
        <taxon>Agaricales</taxon>
        <taxon>Agaricineae</taxon>
        <taxon>Nidulariaceae</taxon>
        <taxon>Crucibulum</taxon>
    </lineage>
</organism>
<gene>
    <name evidence="1" type="ORF">BDQ12DRAFT_725782</name>
</gene>
<dbReference type="OrthoDB" id="3184970at2759"/>
<proteinExistence type="predicted"/>
<dbReference type="AlphaFoldDB" id="A0A5C3LRM5"/>
<evidence type="ECO:0000313" key="2">
    <source>
        <dbReference type="Proteomes" id="UP000308652"/>
    </source>
</evidence>
<name>A0A5C3LRM5_9AGAR</name>
<dbReference type="Proteomes" id="UP000308652">
    <property type="component" value="Unassembled WGS sequence"/>
</dbReference>
<reference evidence="1 2" key="1">
    <citation type="journal article" date="2019" name="Nat. Ecol. Evol.">
        <title>Megaphylogeny resolves global patterns of mushroom evolution.</title>
        <authorList>
            <person name="Varga T."/>
            <person name="Krizsan K."/>
            <person name="Foldi C."/>
            <person name="Dima B."/>
            <person name="Sanchez-Garcia M."/>
            <person name="Sanchez-Ramirez S."/>
            <person name="Szollosi G.J."/>
            <person name="Szarkandi J.G."/>
            <person name="Papp V."/>
            <person name="Albert L."/>
            <person name="Andreopoulos W."/>
            <person name="Angelini C."/>
            <person name="Antonin V."/>
            <person name="Barry K.W."/>
            <person name="Bougher N.L."/>
            <person name="Buchanan P."/>
            <person name="Buyck B."/>
            <person name="Bense V."/>
            <person name="Catcheside P."/>
            <person name="Chovatia M."/>
            <person name="Cooper J."/>
            <person name="Damon W."/>
            <person name="Desjardin D."/>
            <person name="Finy P."/>
            <person name="Geml J."/>
            <person name="Haridas S."/>
            <person name="Hughes K."/>
            <person name="Justo A."/>
            <person name="Karasinski D."/>
            <person name="Kautmanova I."/>
            <person name="Kiss B."/>
            <person name="Kocsube S."/>
            <person name="Kotiranta H."/>
            <person name="LaButti K.M."/>
            <person name="Lechner B.E."/>
            <person name="Liimatainen K."/>
            <person name="Lipzen A."/>
            <person name="Lukacs Z."/>
            <person name="Mihaltcheva S."/>
            <person name="Morgado L.N."/>
            <person name="Niskanen T."/>
            <person name="Noordeloos M.E."/>
            <person name="Ohm R.A."/>
            <person name="Ortiz-Santana B."/>
            <person name="Ovrebo C."/>
            <person name="Racz N."/>
            <person name="Riley R."/>
            <person name="Savchenko A."/>
            <person name="Shiryaev A."/>
            <person name="Soop K."/>
            <person name="Spirin V."/>
            <person name="Szebenyi C."/>
            <person name="Tomsovsky M."/>
            <person name="Tulloss R.E."/>
            <person name="Uehling J."/>
            <person name="Grigoriev I.V."/>
            <person name="Vagvolgyi C."/>
            <person name="Papp T."/>
            <person name="Martin F.M."/>
            <person name="Miettinen O."/>
            <person name="Hibbett D.S."/>
            <person name="Nagy L.G."/>
        </authorList>
    </citation>
    <scope>NUCLEOTIDE SEQUENCE [LARGE SCALE GENOMIC DNA]</scope>
    <source>
        <strain evidence="1 2">CBS 166.37</strain>
    </source>
</reference>
<evidence type="ECO:0008006" key="3">
    <source>
        <dbReference type="Google" id="ProtNLM"/>
    </source>
</evidence>
<accession>A0A5C3LRM5</accession>
<dbReference type="EMBL" id="ML213619">
    <property type="protein sequence ID" value="TFK35744.1"/>
    <property type="molecule type" value="Genomic_DNA"/>
</dbReference>
<protein>
    <recommendedName>
        <fullName evidence="3">BTB domain-containing protein</fullName>
    </recommendedName>
</protein>
<keyword evidence="2" id="KW-1185">Reference proteome</keyword>
<evidence type="ECO:0000313" key="1">
    <source>
        <dbReference type="EMBL" id="TFK35744.1"/>
    </source>
</evidence>